<dbReference type="EMBL" id="CAJVQA010086566">
    <property type="protein sequence ID" value="CAG8839227.1"/>
    <property type="molecule type" value="Genomic_DNA"/>
</dbReference>
<evidence type="ECO:0000313" key="1">
    <source>
        <dbReference type="EMBL" id="CAG8839227.1"/>
    </source>
</evidence>
<evidence type="ECO:0000313" key="2">
    <source>
        <dbReference type="Proteomes" id="UP000789759"/>
    </source>
</evidence>
<organism evidence="1 2">
    <name type="scientific">Cetraspora pellucida</name>
    <dbReference type="NCBI Taxonomy" id="1433469"/>
    <lineage>
        <taxon>Eukaryota</taxon>
        <taxon>Fungi</taxon>
        <taxon>Fungi incertae sedis</taxon>
        <taxon>Mucoromycota</taxon>
        <taxon>Glomeromycotina</taxon>
        <taxon>Glomeromycetes</taxon>
        <taxon>Diversisporales</taxon>
        <taxon>Gigasporaceae</taxon>
        <taxon>Cetraspora</taxon>
    </lineage>
</organism>
<proteinExistence type="predicted"/>
<sequence length="40" mass="4571">VNPPIFVLDGKTNECVHCEIVELYPHKRRMVMDGSIQKAC</sequence>
<protein>
    <submittedName>
        <fullName evidence="1">16534_t:CDS:1</fullName>
    </submittedName>
</protein>
<reference evidence="1" key="1">
    <citation type="submission" date="2021-06" db="EMBL/GenBank/DDBJ databases">
        <authorList>
            <person name="Kallberg Y."/>
            <person name="Tangrot J."/>
            <person name="Rosling A."/>
        </authorList>
    </citation>
    <scope>NUCLEOTIDE SEQUENCE</scope>
    <source>
        <strain evidence="1">FL966</strain>
    </source>
</reference>
<name>A0A9N9KJJ9_9GLOM</name>
<gene>
    <name evidence="1" type="ORF">CPELLU_LOCUS21827</name>
</gene>
<dbReference type="Proteomes" id="UP000789759">
    <property type="component" value="Unassembled WGS sequence"/>
</dbReference>
<keyword evidence="2" id="KW-1185">Reference proteome</keyword>
<dbReference type="OrthoDB" id="424572at2759"/>
<accession>A0A9N9KJJ9</accession>
<dbReference type="AlphaFoldDB" id="A0A9N9KJJ9"/>
<comment type="caution">
    <text evidence="1">The sequence shown here is derived from an EMBL/GenBank/DDBJ whole genome shotgun (WGS) entry which is preliminary data.</text>
</comment>
<feature type="non-terminal residue" evidence="1">
    <location>
        <position position="1"/>
    </location>
</feature>